<dbReference type="InterPro" id="IPR013187">
    <property type="entry name" value="F-box-assoc_dom_typ3"/>
</dbReference>
<name>A0AAP0D705_9ASTR</name>
<gene>
    <name evidence="2" type="ORF">SSX86_014761</name>
</gene>
<reference evidence="2 3" key="1">
    <citation type="submission" date="2024-04" db="EMBL/GenBank/DDBJ databases">
        <title>The reference genome of an endangered Asteraceae, Deinandra increscens subsp. villosa, native to the Central Coast of California.</title>
        <authorList>
            <person name="Guilliams M."/>
            <person name="Hasenstab-Lehman K."/>
            <person name="Meyer R."/>
            <person name="Mcevoy S."/>
        </authorList>
    </citation>
    <scope>NUCLEOTIDE SEQUENCE [LARGE SCALE GENOMIC DNA]</scope>
    <source>
        <tissue evidence="2">Leaf</tissue>
    </source>
</reference>
<dbReference type="Pfam" id="PF08268">
    <property type="entry name" value="FBA_3"/>
    <property type="match status" value="1"/>
</dbReference>
<dbReference type="InterPro" id="IPR001810">
    <property type="entry name" value="F-box_dom"/>
</dbReference>
<keyword evidence="3" id="KW-1185">Reference proteome</keyword>
<dbReference type="Pfam" id="PF00646">
    <property type="entry name" value="F-box"/>
    <property type="match status" value="1"/>
</dbReference>
<feature type="domain" description="F-box" evidence="1">
    <location>
        <begin position="3"/>
        <end position="49"/>
    </location>
</feature>
<dbReference type="Proteomes" id="UP001408789">
    <property type="component" value="Unassembled WGS sequence"/>
</dbReference>
<dbReference type="Gene3D" id="1.20.1280.50">
    <property type="match status" value="1"/>
</dbReference>
<evidence type="ECO:0000313" key="2">
    <source>
        <dbReference type="EMBL" id="KAK9067432.1"/>
    </source>
</evidence>
<dbReference type="SMART" id="SM00256">
    <property type="entry name" value="FBOX"/>
    <property type="match status" value="1"/>
</dbReference>
<dbReference type="PROSITE" id="PS50181">
    <property type="entry name" value="FBOX"/>
    <property type="match status" value="1"/>
</dbReference>
<dbReference type="InterPro" id="IPR017451">
    <property type="entry name" value="F-box-assoc_interact_dom"/>
</dbReference>
<dbReference type="SUPFAM" id="SSF81383">
    <property type="entry name" value="F-box domain"/>
    <property type="match status" value="1"/>
</dbReference>
<dbReference type="InterPro" id="IPR036047">
    <property type="entry name" value="F-box-like_dom_sf"/>
</dbReference>
<evidence type="ECO:0000259" key="1">
    <source>
        <dbReference type="PROSITE" id="PS50181"/>
    </source>
</evidence>
<dbReference type="InterPro" id="IPR050796">
    <property type="entry name" value="SCF_F-box_component"/>
</dbReference>
<comment type="caution">
    <text evidence="2">The sequence shown here is derived from an EMBL/GenBank/DDBJ whole genome shotgun (WGS) entry which is preliminary data.</text>
</comment>
<protein>
    <recommendedName>
        <fullName evidence="1">F-box domain-containing protein</fullName>
    </recommendedName>
</protein>
<evidence type="ECO:0000313" key="3">
    <source>
        <dbReference type="Proteomes" id="UP001408789"/>
    </source>
</evidence>
<dbReference type="PANTHER" id="PTHR31672">
    <property type="entry name" value="BNACNNG10540D PROTEIN"/>
    <property type="match status" value="1"/>
</dbReference>
<dbReference type="NCBIfam" id="TIGR01640">
    <property type="entry name" value="F_box_assoc_1"/>
    <property type="match status" value="1"/>
</dbReference>
<sequence length="363" mass="40506">MSSSSGINLPPEITEAILRLLPVKSLGRFKSVSKTWYSLISDPQFIKTHLHKTRKLILVSDTKSLFSLDVNDLLPSLTSEDDISATGKEVKIPIMWEQIWGSSNGLVLAEDGNDTIFFINPTTKEIWKVPPSPFALPVRESFVMYGFGYDSSTDDYKIVSISFWGTDNEHNPDCDDMFVTVYSLRNNSWRKLRNSPYDHSIGHVIRGVLVNQNIHWLASTRPDYASTIVAFSLAKEEFNVMGLPDSVENGKAVFNVLFAVVGKLGVFDTQTGSLWLMGEYGVGESWTKVCMDGLEIDPFGHAFLVEGSGDRDIVLCDDDGVRVYDMDERRCRKVRIEGGPSGIEMGGAYFESLESPSKCVTRI</sequence>
<dbReference type="CDD" id="cd22157">
    <property type="entry name" value="F-box_AtFBW1-like"/>
    <property type="match status" value="1"/>
</dbReference>
<dbReference type="SUPFAM" id="SSF101898">
    <property type="entry name" value="NHL repeat"/>
    <property type="match status" value="1"/>
</dbReference>
<dbReference type="PANTHER" id="PTHR31672:SF13">
    <property type="entry name" value="F-BOX PROTEIN CPR30-LIKE"/>
    <property type="match status" value="1"/>
</dbReference>
<accession>A0AAP0D705</accession>
<dbReference type="EMBL" id="JBCNJP010000015">
    <property type="protein sequence ID" value="KAK9067432.1"/>
    <property type="molecule type" value="Genomic_DNA"/>
</dbReference>
<proteinExistence type="predicted"/>
<dbReference type="AlphaFoldDB" id="A0AAP0D705"/>
<organism evidence="2 3">
    <name type="scientific">Deinandra increscens subsp. villosa</name>
    <dbReference type="NCBI Taxonomy" id="3103831"/>
    <lineage>
        <taxon>Eukaryota</taxon>
        <taxon>Viridiplantae</taxon>
        <taxon>Streptophyta</taxon>
        <taxon>Embryophyta</taxon>
        <taxon>Tracheophyta</taxon>
        <taxon>Spermatophyta</taxon>
        <taxon>Magnoliopsida</taxon>
        <taxon>eudicotyledons</taxon>
        <taxon>Gunneridae</taxon>
        <taxon>Pentapetalae</taxon>
        <taxon>asterids</taxon>
        <taxon>campanulids</taxon>
        <taxon>Asterales</taxon>
        <taxon>Asteraceae</taxon>
        <taxon>Asteroideae</taxon>
        <taxon>Heliantheae alliance</taxon>
        <taxon>Madieae</taxon>
        <taxon>Madiinae</taxon>
        <taxon>Deinandra</taxon>
    </lineage>
</organism>